<proteinExistence type="predicted"/>
<sequence>MKTSLNSREPVKQSKQQIQRTSQASNFYPNSINNSKQISYSTSINSIVNDEITQNNIVREKSLIYEKHRTKMQQVTYLKSESINKLHQSFLKMPFSEISANKKSKRSKSLVNNLMMEKVVGETIEDDINDQIIINNQTSKRNTIILQNNYLTQLKEKRDALNMQTFLKNKPKTLLNQNAQSNNQRFSQISKSKRSQSVNAITNKDVQTINQMTKPQINAIILKNQKENQDDIIEQKLLQNPAKQGNVLEIQRVYKQQNKIINSENKQKSLNQIEDSDGSQNNSIVLDEPVSKKQKMEEIRENYYYNLKDLLKIADKDYLILKSKQLFESSFTIMKKTVEDYDQIIRELRGRIFRLNNENAELETTNEWLKRLNHQLDKQKREISENQQILMSQLKDLKSFKDSYILMQTKFSNINLEKFINNYEILDKKAFEYLTKLNILEDEKYQLTRCNKEAKETIQILEKEIEQLKLSKDNLKQFSSSRYKFEIDNNIELSNQNICVSYQKQNIQESNKRKDSQNEEQHYKKQYNQVFNRILSMYNKILDKQSILYFDEQIVRCNLDDPLDVLNSIEQMIQFNAFQNYQKEMKNIITASNKLIKACYDESSAEIFNEQGKFDCEAIYNKVLSYITTLKLNIKQLKNQVASYQLLINN</sequence>
<accession>W7X3X8</accession>
<evidence type="ECO:0000313" key="3">
    <source>
        <dbReference type="EMBL" id="EWS72142.1"/>
    </source>
</evidence>
<gene>
    <name evidence="3" type="ORF">TTHERM_000732819</name>
</gene>
<reference evidence="4" key="1">
    <citation type="journal article" date="2006" name="PLoS Biol.">
        <title>Macronuclear genome sequence of the ciliate Tetrahymena thermophila, a model eukaryote.</title>
        <authorList>
            <person name="Eisen J.A."/>
            <person name="Coyne R.S."/>
            <person name="Wu M."/>
            <person name="Wu D."/>
            <person name="Thiagarajan M."/>
            <person name="Wortman J.R."/>
            <person name="Badger J.H."/>
            <person name="Ren Q."/>
            <person name="Amedeo P."/>
            <person name="Jones K.M."/>
            <person name="Tallon L.J."/>
            <person name="Delcher A.L."/>
            <person name="Salzberg S.L."/>
            <person name="Silva J.C."/>
            <person name="Haas B.J."/>
            <person name="Majoros W.H."/>
            <person name="Farzad M."/>
            <person name="Carlton J.M."/>
            <person name="Smith R.K. Jr."/>
            <person name="Garg J."/>
            <person name="Pearlman R.E."/>
            <person name="Karrer K.M."/>
            <person name="Sun L."/>
            <person name="Manning G."/>
            <person name="Elde N.C."/>
            <person name="Turkewitz A.P."/>
            <person name="Asai D.J."/>
            <person name="Wilkes D.E."/>
            <person name="Wang Y."/>
            <person name="Cai H."/>
            <person name="Collins K."/>
            <person name="Stewart B.A."/>
            <person name="Lee S.R."/>
            <person name="Wilamowska K."/>
            <person name="Weinberg Z."/>
            <person name="Ruzzo W.L."/>
            <person name="Wloga D."/>
            <person name="Gaertig J."/>
            <person name="Frankel J."/>
            <person name="Tsao C.-C."/>
            <person name="Gorovsky M.A."/>
            <person name="Keeling P.J."/>
            <person name="Waller R.F."/>
            <person name="Patron N.J."/>
            <person name="Cherry J.M."/>
            <person name="Stover N.A."/>
            <person name="Krieger C.J."/>
            <person name="del Toro C."/>
            <person name="Ryder H.F."/>
            <person name="Williamson S.C."/>
            <person name="Barbeau R.A."/>
            <person name="Hamilton E.P."/>
            <person name="Orias E."/>
        </authorList>
    </citation>
    <scope>NUCLEOTIDE SEQUENCE [LARGE SCALE GENOMIC DNA]</scope>
    <source>
        <strain evidence="4">SB210</strain>
    </source>
</reference>
<keyword evidence="1" id="KW-0175">Coiled coil</keyword>
<evidence type="ECO:0000256" key="2">
    <source>
        <dbReference type="SAM" id="MobiDB-lite"/>
    </source>
</evidence>
<dbReference type="RefSeq" id="XP_012655335.1">
    <property type="nucleotide sequence ID" value="XM_012799881.1"/>
</dbReference>
<dbReference type="AlphaFoldDB" id="W7X3X8"/>
<dbReference type="EMBL" id="GG662485">
    <property type="protein sequence ID" value="EWS72142.1"/>
    <property type="molecule type" value="Genomic_DNA"/>
</dbReference>
<dbReference type="GeneID" id="24440457"/>
<dbReference type="InParanoid" id="W7X3X8"/>
<dbReference type="KEGG" id="tet:TTHERM_000732819"/>
<feature type="coiled-coil region" evidence="1">
    <location>
        <begin position="451"/>
        <end position="478"/>
    </location>
</feature>
<feature type="coiled-coil region" evidence="1">
    <location>
        <begin position="338"/>
        <end position="389"/>
    </location>
</feature>
<name>W7X3X8_TETTS</name>
<dbReference type="Proteomes" id="UP000009168">
    <property type="component" value="Unassembled WGS sequence"/>
</dbReference>
<organism evidence="3 4">
    <name type="scientific">Tetrahymena thermophila (strain SB210)</name>
    <dbReference type="NCBI Taxonomy" id="312017"/>
    <lineage>
        <taxon>Eukaryota</taxon>
        <taxon>Sar</taxon>
        <taxon>Alveolata</taxon>
        <taxon>Ciliophora</taxon>
        <taxon>Intramacronucleata</taxon>
        <taxon>Oligohymenophorea</taxon>
        <taxon>Hymenostomatida</taxon>
        <taxon>Tetrahymenina</taxon>
        <taxon>Tetrahymenidae</taxon>
        <taxon>Tetrahymena</taxon>
    </lineage>
</organism>
<keyword evidence="4" id="KW-1185">Reference proteome</keyword>
<feature type="region of interest" description="Disordered" evidence="2">
    <location>
        <begin position="1"/>
        <end position="32"/>
    </location>
</feature>
<evidence type="ECO:0000313" key="4">
    <source>
        <dbReference type="Proteomes" id="UP000009168"/>
    </source>
</evidence>
<evidence type="ECO:0000256" key="1">
    <source>
        <dbReference type="SAM" id="Coils"/>
    </source>
</evidence>
<protein>
    <submittedName>
        <fullName evidence="3">Uncharacterized protein</fullName>
    </submittedName>
</protein>